<organism evidence="6 7">
    <name type="scientific">Labrys monachus</name>
    <dbReference type="NCBI Taxonomy" id="217067"/>
    <lineage>
        <taxon>Bacteria</taxon>
        <taxon>Pseudomonadati</taxon>
        <taxon>Pseudomonadota</taxon>
        <taxon>Alphaproteobacteria</taxon>
        <taxon>Hyphomicrobiales</taxon>
        <taxon>Xanthobacteraceae</taxon>
        <taxon>Labrys</taxon>
    </lineage>
</organism>
<keyword evidence="7" id="KW-1185">Reference proteome</keyword>
<dbReference type="InterPro" id="IPR039422">
    <property type="entry name" value="MarR/SlyA-like"/>
</dbReference>
<name>A0ABU0FDX2_9HYPH</name>
<dbReference type="InterPro" id="IPR023187">
    <property type="entry name" value="Tscrpt_reg_MarR-type_CS"/>
</dbReference>
<evidence type="ECO:0000259" key="5">
    <source>
        <dbReference type="PROSITE" id="PS50995"/>
    </source>
</evidence>
<protein>
    <submittedName>
        <fullName evidence="6">DNA-binding MarR family transcriptional regulator</fullName>
    </submittedName>
</protein>
<keyword evidence="3" id="KW-0804">Transcription</keyword>
<dbReference type="InterPro" id="IPR000835">
    <property type="entry name" value="HTH_MarR-typ"/>
</dbReference>
<keyword evidence="2 6" id="KW-0238">DNA-binding</keyword>
<dbReference type="EMBL" id="JAUSVK010000001">
    <property type="protein sequence ID" value="MDQ0392813.1"/>
    <property type="molecule type" value="Genomic_DNA"/>
</dbReference>
<dbReference type="PROSITE" id="PS01117">
    <property type="entry name" value="HTH_MARR_1"/>
    <property type="match status" value="1"/>
</dbReference>
<sequence length="159" mass="17328">MADRPQGRRNVRQEGSRKEEAAQAGGGEFSDANYAALAEFRYALRKFLAFSESAARNVGLTSQQHQALLALRGFAKDGALTVGDLAERLLVRHHSAVELVDRLEKLDLVQRSADPADGRRALVRLTETGEARLRELSSIHVEELRSIGPALAAMLAPLA</sequence>
<dbReference type="InterPro" id="IPR036388">
    <property type="entry name" value="WH-like_DNA-bd_sf"/>
</dbReference>
<feature type="region of interest" description="Disordered" evidence="4">
    <location>
        <begin position="1"/>
        <end position="25"/>
    </location>
</feature>
<dbReference type="Pfam" id="PF12802">
    <property type="entry name" value="MarR_2"/>
    <property type="match status" value="1"/>
</dbReference>
<dbReference type="PANTHER" id="PTHR33164">
    <property type="entry name" value="TRANSCRIPTIONAL REGULATOR, MARR FAMILY"/>
    <property type="match status" value="1"/>
</dbReference>
<gene>
    <name evidence="6" type="ORF">J3R73_002605</name>
</gene>
<dbReference type="GO" id="GO:0003677">
    <property type="term" value="F:DNA binding"/>
    <property type="evidence" value="ECO:0007669"/>
    <property type="project" value="UniProtKB-KW"/>
</dbReference>
<dbReference type="InterPro" id="IPR036390">
    <property type="entry name" value="WH_DNA-bd_sf"/>
</dbReference>
<dbReference type="Gene3D" id="1.10.10.10">
    <property type="entry name" value="Winged helix-like DNA-binding domain superfamily/Winged helix DNA-binding domain"/>
    <property type="match status" value="1"/>
</dbReference>
<feature type="domain" description="HTH marR-type" evidence="5">
    <location>
        <begin position="30"/>
        <end position="159"/>
    </location>
</feature>
<dbReference type="Proteomes" id="UP001237448">
    <property type="component" value="Unassembled WGS sequence"/>
</dbReference>
<keyword evidence="1" id="KW-0805">Transcription regulation</keyword>
<evidence type="ECO:0000256" key="1">
    <source>
        <dbReference type="ARBA" id="ARBA00023015"/>
    </source>
</evidence>
<evidence type="ECO:0000256" key="2">
    <source>
        <dbReference type="ARBA" id="ARBA00023125"/>
    </source>
</evidence>
<evidence type="ECO:0000313" key="7">
    <source>
        <dbReference type="Proteomes" id="UP001237448"/>
    </source>
</evidence>
<dbReference type="RefSeq" id="WP_307427287.1">
    <property type="nucleotide sequence ID" value="NZ_JAUSVK010000001.1"/>
</dbReference>
<dbReference type="SMART" id="SM00347">
    <property type="entry name" value="HTH_MARR"/>
    <property type="match status" value="1"/>
</dbReference>
<dbReference type="PROSITE" id="PS50995">
    <property type="entry name" value="HTH_MARR_2"/>
    <property type="match status" value="1"/>
</dbReference>
<dbReference type="SUPFAM" id="SSF46785">
    <property type="entry name" value="Winged helix' DNA-binding domain"/>
    <property type="match status" value="1"/>
</dbReference>
<dbReference type="PANTHER" id="PTHR33164:SF104">
    <property type="entry name" value="TRANSCRIPTIONAL REGULATORY PROTEIN"/>
    <property type="match status" value="1"/>
</dbReference>
<accession>A0ABU0FDX2</accession>
<proteinExistence type="predicted"/>
<evidence type="ECO:0000256" key="4">
    <source>
        <dbReference type="SAM" id="MobiDB-lite"/>
    </source>
</evidence>
<evidence type="ECO:0000313" key="6">
    <source>
        <dbReference type="EMBL" id="MDQ0392813.1"/>
    </source>
</evidence>
<feature type="compositionally biased region" description="Basic and acidic residues" evidence="4">
    <location>
        <begin position="1"/>
        <end position="21"/>
    </location>
</feature>
<reference evidence="6 7" key="1">
    <citation type="submission" date="2023-07" db="EMBL/GenBank/DDBJ databases">
        <title>Genomic Encyclopedia of Type Strains, Phase IV (KMG-IV): sequencing the most valuable type-strain genomes for metagenomic binning, comparative biology and taxonomic classification.</title>
        <authorList>
            <person name="Goeker M."/>
        </authorList>
    </citation>
    <scope>NUCLEOTIDE SEQUENCE [LARGE SCALE GENOMIC DNA]</scope>
    <source>
        <strain evidence="6 7">DSM 5896</strain>
    </source>
</reference>
<comment type="caution">
    <text evidence="6">The sequence shown here is derived from an EMBL/GenBank/DDBJ whole genome shotgun (WGS) entry which is preliminary data.</text>
</comment>
<evidence type="ECO:0000256" key="3">
    <source>
        <dbReference type="ARBA" id="ARBA00023163"/>
    </source>
</evidence>